<dbReference type="InterPro" id="IPR024213">
    <property type="entry name" value="DUF3822"/>
</dbReference>
<dbReference type="CDD" id="cd24013">
    <property type="entry name" value="ASKHA_ATPase_BT3980-like"/>
    <property type="match status" value="1"/>
</dbReference>
<evidence type="ECO:0000313" key="1">
    <source>
        <dbReference type="EMBL" id="GAA4090674.1"/>
    </source>
</evidence>
<dbReference type="Proteomes" id="UP001500841">
    <property type="component" value="Unassembled WGS sequence"/>
</dbReference>
<comment type="caution">
    <text evidence="1">The sequence shown here is derived from an EMBL/GenBank/DDBJ whole genome shotgun (WGS) entry which is preliminary data.</text>
</comment>
<protein>
    <recommendedName>
        <fullName evidence="3">DUF3822 family protein</fullName>
    </recommendedName>
</protein>
<dbReference type="EMBL" id="BAABCV010000003">
    <property type="protein sequence ID" value="GAA4090674.1"/>
    <property type="molecule type" value="Genomic_DNA"/>
</dbReference>
<dbReference type="Gene3D" id="3.30.420.250">
    <property type="match status" value="1"/>
</dbReference>
<dbReference type="Gene3D" id="3.30.420.260">
    <property type="match status" value="1"/>
</dbReference>
<sequence>MRITTLTNPKNITFVNSMSEQIYTFRDPSFNLNQAYYYTLLIQIDAKSFSYAITYKKDLMAWDTNCNLAELSDPQELAEELNATYKNVVVGLPSGVFTLIPDALFSKDQIANYARLLDVSPDERVLAQLLDNKNYIIYKVKEKTLSTVERFGLQNVVYLNKGWVTAAAQDNPGSQDLYLHTENGKAEFLYFKNGTIRFYNNFDYQTEGDLSYYAALVTEELDLVPGSVHLKSSGSLKPGDNFTVALSQFFPNITFFNPQLLNVPEQINPEQILTLAALTLCGSLEAV</sequence>
<evidence type="ECO:0000313" key="2">
    <source>
        <dbReference type="Proteomes" id="UP001500841"/>
    </source>
</evidence>
<organism evidence="1 2">
    <name type="scientific">Mucilaginibacter panaciglaebae</name>
    <dbReference type="NCBI Taxonomy" id="502331"/>
    <lineage>
        <taxon>Bacteria</taxon>
        <taxon>Pseudomonadati</taxon>
        <taxon>Bacteroidota</taxon>
        <taxon>Sphingobacteriia</taxon>
        <taxon>Sphingobacteriales</taxon>
        <taxon>Sphingobacteriaceae</taxon>
        <taxon>Mucilaginibacter</taxon>
    </lineage>
</organism>
<proteinExistence type="predicted"/>
<gene>
    <name evidence="1" type="ORF">GCM10022392_10350</name>
</gene>
<name>A0ABP7WKM4_9SPHI</name>
<evidence type="ECO:0008006" key="3">
    <source>
        <dbReference type="Google" id="ProtNLM"/>
    </source>
</evidence>
<reference evidence="2" key="1">
    <citation type="journal article" date="2019" name="Int. J. Syst. Evol. Microbiol.">
        <title>The Global Catalogue of Microorganisms (GCM) 10K type strain sequencing project: providing services to taxonomists for standard genome sequencing and annotation.</title>
        <authorList>
            <consortium name="The Broad Institute Genomics Platform"/>
            <consortium name="The Broad Institute Genome Sequencing Center for Infectious Disease"/>
            <person name="Wu L."/>
            <person name="Ma J."/>
        </authorList>
    </citation>
    <scope>NUCLEOTIDE SEQUENCE [LARGE SCALE GENOMIC DNA]</scope>
    <source>
        <strain evidence="2">JCM 17085</strain>
    </source>
</reference>
<accession>A0ABP7WKM4</accession>
<dbReference type="Pfam" id="PF12864">
    <property type="entry name" value="DUF3822"/>
    <property type="match status" value="1"/>
</dbReference>
<keyword evidence="2" id="KW-1185">Reference proteome</keyword>